<evidence type="ECO:0000313" key="3">
    <source>
        <dbReference type="Proteomes" id="UP001589575"/>
    </source>
</evidence>
<organism evidence="2 3">
    <name type="scientific">Citricoccus parietis</name>
    <dbReference type="NCBI Taxonomy" id="592307"/>
    <lineage>
        <taxon>Bacteria</taxon>
        <taxon>Bacillati</taxon>
        <taxon>Actinomycetota</taxon>
        <taxon>Actinomycetes</taxon>
        <taxon>Micrococcales</taxon>
        <taxon>Micrococcaceae</taxon>
        <taxon>Citricoccus</taxon>
    </lineage>
</organism>
<dbReference type="EMBL" id="JBHMFI010000001">
    <property type="protein sequence ID" value="MFB9072132.1"/>
    <property type="molecule type" value="Genomic_DNA"/>
</dbReference>
<comment type="caution">
    <text evidence="2">The sequence shown here is derived from an EMBL/GenBank/DDBJ whole genome shotgun (WGS) entry which is preliminary data.</text>
</comment>
<feature type="region of interest" description="Disordered" evidence="1">
    <location>
        <begin position="1"/>
        <end position="31"/>
    </location>
</feature>
<feature type="compositionally biased region" description="Basic residues" evidence="1">
    <location>
        <begin position="74"/>
        <end position="88"/>
    </location>
</feature>
<feature type="region of interest" description="Disordered" evidence="1">
    <location>
        <begin position="49"/>
        <end position="88"/>
    </location>
</feature>
<dbReference type="Proteomes" id="UP001589575">
    <property type="component" value="Unassembled WGS sequence"/>
</dbReference>
<reference evidence="2 3" key="1">
    <citation type="submission" date="2024-09" db="EMBL/GenBank/DDBJ databases">
        <authorList>
            <person name="Sun Q."/>
            <person name="Mori K."/>
        </authorList>
    </citation>
    <scope>NUCLEOTIDE SEQUENCE [LARGE SCALE GENOMIC DNA]</scope>
    <source>
        <strain evidence="2 3">CCM 7609</strain>
    </source>
</reference>
<accession>A0ABV5FZN2</accession>
<keyword evidence="3" id="KW-1185">Reference proteome</keyword>
<feature type="compositionally biased region" description="Basic residues" evidence="1">
    <location>
        <begin position="11"/>
        <end position="21"/>
    </location>
</feature>
<feature type="compositionally biased region" description="Low complexity" evidence="1">
    <location>
        <begin position="1"/>
        <end position="10"/>
    </location>
</feature>
<sequence>MVRRSSMSAARPRRAARRSRPGRPNCIKGRNSEIRGNCRLIRSFRSGLALKPGRGDCGRHPPVQTRAPGPARSPLRRVSRRAPRARAR</sequence>
<evidence type="ECO:0000313" key="2">
    <source>
        <dbReference type="EMBL" id="MFB9072132.1"/>
    </source>
</evidence>
<name>A0ABV5FZN2_9MICC</name>
<gene>
    <name evidence="2" type="ORF">ACFFX0_13335</name>
</gene>
<proteinExistence type="predicted"/>
<evidence type="ECO:0000256" key="1">
    <source>
        <dbReference type="SAM" id="MobiDB-lite"/>
    </source>
</evidence>
<protein>
    <submittedName>
        <fullName evidence="2">Uncharacterized protein</fullName>
    </submittedName>
</protein>